<dbReference type="SUPFAM" id="SSF56436">
    <property type="entry name" value="C-type lectin-like"/>
    <property type="match status" value="1"/>
</dbReference>
<protein>
    <recommendedName>
        <fullName evidence="1">Sulfatase-modifying factor enzyme-like domain-containing protein</fullName>
    </recommendedName>
</protein>
<accession>G5IYA2</accession>
<gene>
    <name evidence="2" type="ORF">CWATWH0003_0256</name>
</gene>
<proteinExistence type="predicted"/>
<comment type="caution">
    <text evidence="2">The sequence shown here is derived from an EMBL/GenBank/DDBJ whole genome shotgun (WGS) entry which is preliminary data.</text>
</comment>
<dbReference type="Gene3D" id="3.90.1580.10">
    <property type="entry name" value="paralog of FGE (formylglycine-generating enzyme)"/>
    <property type="match status" value="1"/>
</dbReference>
<dbReference type="InterPro" id="IPR016187">
    <property type="entry name" value="CTDL_fold"/>
</dbReference>
<dbReference type="EMBL" id="AESD01000039">
    <property type="protein sequence ID" value="EHJ15084.1"/>
    <property type="molecule type" value="Genomic_DNA"/>
</dbReference>
<feature type="domain" description="Sulfatase-modifying factor enzyme-like" evidence="1">
    <location>
        <begin position="9"/>
        <end position="55"/>
    </location>
</feature>
<dbReference type="RefSeq" id="WP_007308917.1">
    <property type="nucleotide sequence ID" value="NZ_AESD01000039.1"/>
</dbReference>
<dbReference type="InterPro" id="IPR042095">
    <property type="entry name" value="SUMF_sf"/>
</dbReference>
<evidence type="ECO:0000259" key="1">
    <source>
        <dbReference type="Pfam" id="PF03781"/>
    </source>
</evidence>
<evidence type="ECO:0000313" key="3">
    <source>
        <dbReference type="Proteomes" id="UP000003477"/>
    </source>
</evidence>
<sequence length="62" mass="7333">MKFETLYLAKNKQNQLYSVLRGGSWGENPVYCRSAFRNDVLRREVRNVNYGFRVVCVFGRNL</sequence>
<dbReference type="InterPro" id="IPR005532">
    <property type="entry name" value="SUMF_dom"/>
</dbReference>
<reference evidence="2 3" key="1">
    <citation type="journal article" date="2011" name="Front. Microbiol.">
        <title>Two Strains of Crocosphaera watsonii with Highly Conserved Genomes are Distinguished by Strain-Specific Features.</title>
        <authorList>
            <person name="Bench S.R."/>
            <person name="Ilikchyan I.N."/>
            <person name="Tripp H.J."/>
            <person name="Zehr J.P."/>
        </authorList>
    </citation>
    <scope>NUCLEOTIDE SEQUENCE [LARGE SCALE GENOMIC DNA]</scope>
    <source>
        <strain evidence="2 3">WH 0003</strain>
    </source>
</reference>
<evidence type="ECO:0000313" key="2">
    <source>
        <dbReference type="EMBL" id="EHJ15084.1"/>
    </source>
</evidence>
<dbReference type="AlphaFoldDB" id="G5IYA2"/>
<dbReference type="GeneID" id="88770005"/>
<dbReference type="Pfam" id="PF03781">
    <property type="entry name" value="FGE-sulfatase"/>
    <property type="match status" value="1"/>
</dbReference>
<name>G5IYA2_CROWT</name>
<organism evidence="2 3">
    <name type="scientific">Crocosphaera watsonii WH 0003</name>
    <dbReference type="NCBI Taxonomy" id="423471"/>
    <lineage>
        <taxon>Bacteria</taxon>
        <taxon>Bacillati</taxon>
        <taxon>Cyanobacteriota</taxon>
        <taxon>Cyanophyceae</taxon>
        <taxon>Oscillatoriophycideae</taxon>
        <taxon>Chroococcales</taxon>
        <taxon>Aphanothecaceae</taxon>
        <taxon>Crocosphaera</taxon>
    </lineage>
</organism>
<dbReference type="Proteomes" id="UP000003477">
    <property type="component" value="Unassembled WGS sequence"/>
</dbReference>